<proteinExistence type="predicted"/>
<gene>
    <name evidence="1" type="ORF">L6164_026396</name>
</gene>
<dbReference type="EMBL" id="CM039436">
    <property type="protein sequence ID" value="KAI4313412.1"/>
    <property type="molecule type" value="Genomic_DNA"/>
</dbReference>
<reference evidence="1 2" key="1">
    <citation type="journal article" date="2022" name="DNA Res.">
        <title>Chromosomal-level genome assembly of the orchid tree Bauhinia variegata (Leguminosae; Cercidoideae) supports the allotetraploid origin hypothesis of Bauhinia.</title>
        <authorList>
            <person name="Zhong Y."/>
            <person name="Chen Y."/>
            <person name="Zheng D."/>
            <person name="Pang J."/>
            <person name="Liu Y."/>
            <person name="Luo S."/>
            <person name="Meng S."/>
            <person name="Qian L."/>
            <person name="Wei D."/>
            <person name="Dai S."/>
            <person name="Zhou R."/>
        </authorList>
    </citation>
    <scope>NUCLEOTIDE SEQUENCE [LARGE SCALE GENOMIC DNA]</scope>
    <source>
        <strain evidence="1">BV-YZ2020</strain>
    </source>
</reference>
<dbReference type="Proteomes" id="UP000828941">
    <property type="component" value="Chromosome 11"/>
</dbReference>
<keyword evidence="2" id="KW-1185">Reference proteome</keyword>
<protein>
    <submittedName>
        <fullName evidence="1">Uncharacterized protein</fullName>
    </submittedName>
</protein>
<name>A0ACB9LPM7_BAUVA</name>
<organism evidence="1 2">
    <name type="scientific">Bauhinia variegata</name>
    <name type="common">Purple orchid tree</name>
    <name type="synonym">Phanera variegata</name>
    <dbReference type="NCBI Taxonomy" id="167791"/>
    <lineage>
        <taxon>Eukaryota</taxon>
        <taxon>Viridiplantae</taxon>
        <taxon>Streptophyta</taxon>
        <taxon>Embryophyta</taxon>
        <taxon>Tracheophyta</taxon>
        <taxon>Spermatophyta</taxon>
        <taxon>Magnoliopsida</taxon>
        <taxon>eudicotyledons</taxon>
        <taxon>Gunneridae</taxon>
        <taxon>Pentapetalae</taxon>
        <taxon>rosids</taxon>
        <taxon>fabids</taxon>
        <taxon>Fabales</taxon>
        <taxon>Fabaceae</taxon>
        <taxon>Cercidoideae</taxon>
        <taxon>Cercideae</taxon>
        <taxon>Bauhiniinae</taxon>
        <taxon>Bauhinia</taxon>
    </lineage>
</organism>
<evidence type="ECO:0000313" key="1">
    <source>
        <dbReference type="EMBL" id="KAI4313412.1"/>
    </source>
</evidence>
<comment type="caution">
    <text evidence="1">The sequence shown here is derived from an EMBL/GenBank/DDBJ whole genome shotgun (WGS) entry which is preliminary data.</text>
</comment>
<accession>A0ACB9LPM7</accession>
<evidence type="ECO:0000313" key="2">
    <source>
        <dbReference type="Proteomes" id="UP000828941"/>
    </source>
</evidence>
<sequence>MECLTIVGEKLLDYTLAPMVQQVGYLILYNSNVKELKEKAESLQHARESVQQRVDAAYRNGDEIYNGVRTWLEKVSEMAMKVEGHIQDDHHKKTGCSSR</sequence>